<accession>A0A4R5D3V9</accession>
<evidence type="ECO:0000256" key="1">
    <source>
        <dbReference type="SAM" id="SignalP"/>
    </source>
</evidence>
<dbReference type="RefSeq" id="WP_132108836.1">
    <property type="nucleotide sequence ID" value="NZ_SMFO01000001.1"/>
</dbReference>
<evidence type="ECO:0000259" key="2">
    <source>
        <dbReference type="PROSITE" id="PS51688"/>
    </source>
</evidence>
<name>A0A4R5D3V9_9FLAO</name>
<dbReference type="Proteomes" id="UP000294597">
    <property type="component" value="Unassembled WGS sequence"/>
</dbReference>
<evidence type="ECO:0000313" key="4">
    <source>
        <dbReference type="Proteomes" id="UP000294597"/>
    </source>
</evidence>
<feature type="domain" description="Peptidase S74" evidence="2">
    <location>
        <begin position="4"/>
        <end position="138"/>
    </location>
</feature>
<keyword evidence="1" id="KW-0732">Signal</keyword>
<dbReference type="AlphaFoldDB" id="A0A4R5D3V9"/>
<dbReference type="Pfam" id="PF13884">
    <property type="entry name" value="Peptidase_S74"/>
    <property type="match status" value="1"/>
</dbReference>
<protein>
    <submittedName>
        <fullName evidence="3">Tail fiber domain-containing protein</fullName>
    </submittedName>
</protein>
<reference evidence="3 4" key="1">
    <citation type="submission" date="2019-03" db="EMBL/GenBank/DDBJ databases">
        <title>Flavobacterium TSA-D2 sp. nov., isolated from arctic soil.</title>
        <authorList>
            <person name="Chaudhary D.K."/>
        </authorList>
    </citation>
    <scope>NUCLEOTIDE SEQUENCE [LARGE SCALE GENOMIC DNA]</scope>
    <source>
        <strain evidence="3 4">TSA-D2</strain>
    </source>
</reference>
<proteinExistence type="predicted"/>
<keyword evidence="4" id="KW-1185">Reference proteome</keyword>
<gene>
    <name evidence="3" type="ORF">E0F98_02425</name>
</gene>
<dbReference type="PROSITE" id="PS51688">
    <property type="entry name" value="ICA"/>
    <property type="match status" value="1"/>
</dbReference>
<feature type="signal peptide" evidence="1">
    <location>
        <begin position="1"/>
        <end position="26"/>
    </location>
</feature>
<sequence>MKYSLREFKKACFLLSFLAISAVSFSQSYPDSTIKINAQLIQNPLQSIIRLEPTMFEYDTQNFKQLDLEKGEQFGFMADNIQEVFPSLVGEKSISYLFSKNTFRNATIKTIDEAGLIPVLVAAFKEQQAEIEKLKSEMADLRNKLETAAQ</sequence>
<feature type="chain" id="PRO_5020867622" evidence="1">
    <location>
        <begin position="27"/>
        <end position="150"/>
    </location>
</feature>
<evidence type="ECO:0000313" key="3">
    <source>
        <dbReference type="EMBL" id="TDE06490.1"/>
    </source>
</evidence>
<dbReference type="EMBL" id="SMFO01000001">
    <property type="protein sequence ID" value="TDE06490.1"/>
    <property type="molecule type" value="Genomic_DNA"/>
</dbReference>
<dbReference type="InterPro" id="IPR030392">
    <property type="entry name" value="S74_ICA"/>
</dbReference>
<organism evidence="3 4">
    <name type="scientific">Flavobacterium hiemivividum</name>
    <dbReference type="NCBI Taxonomy" id="2541734"/>
    <lineage>
        <taxon>Bacteria</taxon>
        <taxon>Pseudomonadati</taxon>
        <taxon>Bacteroidota</taxon>
        <taxon>Flavobacteriia</taxon>
        <taxon>Flavobacteriales</taxon>
        <taxon>Flavobacteriaceae</taxon>
        <taxon>Flavobacterium</taxon>
    </lineage>
</organism>
<comment type="caution">
    <text evidence="3">The sequence shown here is derived from an EMBL/GenBank/DDBJ whole genome shotgun (WGS) entry which is preliminary data.</text>
</comment>